<keyword evidence="4" id="KW-0862">Zinc</keyword>
<evidence type="ECO:0000256" key="3">
    <source>
        <dbReference type="ARBA" id="ARBA00022771"/>
    </source>
</evidence>
<accession>A0A1M2VKT5</accession>
<feature type="compositionally biased region" description="Low complexity" evidence="6">
    <location>
        <begin position="772"/>
        <end position="784"/>
    </location>
</feature>
<dbReference type="OrthoDB" id="2790258at2759"/>
<dbReference type="GO" id="GO:0008270">
    <property type="term" value="F:zinc ion binding"/>
    <property type="evidence" value="ECO:0007669"/>
    <property type="project" value="UniProtKB-KW"/>
</dbReference>
<evidence type="ECO:0000313" key="8">
    <source>
        <dbReference type="EMBL" id="OJT08209.1"/>
    </source>
</evidence>
<feature type="region of interest" description="Disordered" evidence="6">
    <location>
        <begin position="772"/>
        <end position="792"/>
    </location>
</feature>
<gene>
    <name evidence="8" type="ORF">TRAPUB_881</name>
</gene>
<feature type="compositionally biased region" description="Polar residues" evidence="6">
    <location>
        <begin position="732"/>
        <end position="741"/>
    </location>
</feature>
<dbReference type="EMBL" id="MNAD01001070">
    <property type="protein sequence ID" value="OJT08209.1"/>
    <property type="molecule type" value="Genomic_DNA"/>
</dbReference>
<feature type="region of interest" description="Disordered" evidence="6">
    <location>
        <begin position="1"/>
        <end position="117"/>
    </location>
</feature>
<evidence type="ECO:0000313" key="9">
    <source>
        <dbReference type="Proteomes" id="UP000184267"/>
    </source>
</evidence>
<name>A0A1M2VKT5_TRAPU</name>
<comment type="subcellular location">
    <subcellularLocation>
        <location evidence="1">Nucleus</location>
    </subcellularLocation>
</comment>
<feature type="region of interest" description="Disordered" evidence="6">
    <location>
        <begin position="703"/>
        <end position="745"/>
    </location>
</feature>
<dbReference type="GO" id="GO:0046983">
    <property type="term" value="F:protein dimerization activity"/>
    <property type="evidence" value="ECO:0007669"/>
    <property type="project" value="InterPro"/>
</dbReference>
<dbReference type="PANTHER" id="PTHR46481:SF10">
    <property type="entry name" value="ZINC FINGER BED DOMAIN-CONTAINING PROTEIN 39"/>
    <property type="match status" value="1"/>
</dbReference>
<evidence type="ECO:0000259" key="7">
    <source>
        <dbReference type="Pfam" id="PF05699"/>
    </source>
</evidence>
<comment type="caution">
    <text evidence="8">The sequence shown here is derived from an EMBL/GenBank/DDBJ whole genome shotgun (WGS) entry which is preliminary data.</text>
</comment>
<dbReference type="Proteomes" id="UP000184267">
    <property type="component" value="Unassembled WGS sequence"/>
</dbReference>
<evidence type="ECO:0000256" key="2">
    <source>
        <dbReference type="ARBA" id="ARBA00022723"/>
    </source>
</evidence>
<evidence type="ECO:0000256" key="5">
    <source>
        <dbReference type="ARBA" id="ARBA00023242"/>
    </source>
</evidence>
<feature type="compositionally biased region" description="Low complexity" evidence="6">
    <location>
        <begin position="709"/>
        <end position="729"/>
    </location>
</feature>
<sequence>MEHLDHSDIPFPPSTPLHFSGPHTAYHPPDHDTTYPLDNANSSVINSNGKRTRTASNRGAATRGRGGGPANKRRSRASAPAQTNADFPLTGVHAPLGTATGPSASTHPAQATPTQTAPMKHYGSVLKDRNPESASAPATDVWWFVYALDTKDDPPAASTPTIRTHLRTYHRDEWRDTVLANELKGWQKLAVKGADDPSLMPGLNAPRPEPFTKAGLDMKLADLIAADDHAIQIVESVWFRTLLIYVSTSPWALTDADIPRRTHMHGLLIKKYAAEIQRVREELKYALGRISFTTDLWSCRILRGFLAITIHFCRHDGEGCLVLRTRLGAFRHIPGCHTGANLASHFLDVLDELEVTTRVGCIALDNASNCGTMLQELEVLLRARNIPFDRNGNRIRCFPHVVNISVQHGLTALTDVEDEQEPISRAPLEANAGWGNDGDFVPTPLDREYEEFTNVDLQMDSAYADALRSDAVKAARQLVAACRASGQHREEFTATIVEGNRKGTFGADTKLRVVQLLRDVDTRWSSTFLMIDRLLELYPAIQVFVGQPKQEDITHLLLSDTQLQVLQDIREFLHAPHSVQELLSAEQTPTISQALPAYKRLLTLLELAASSFPKISHAIQASIVALRQYVHALHSTEPRVCSSDELVLNPSIKFSYLAAHWEPEEQATAMTWMKEAMLEYRQAERATPVHAFEAARDHRAASAQSGVLSVGTSTPSRQSSSSSMYSNPPQSHPNSRASHAQSRGFDAVEEVERKLRAKAVVVVAALTAAPASTAALPTSAQTTLSHEAHQERDEERVQRLRQEDDAAVKAELEQYKRDMLEDQRVDLLNFWQVCHHLTYMRQGLTFSQARAKAYPYMYRVALDILPVPASSVPGERVFSSSKETDTLRRTGLDAAMMEILQVLKYSLKQMLRERLPKDAGLVARAEDFRPLV</sequence>
<organism evidence="8 9">
    <name type="scientific">Trametes pubescens</name>
    <name type="common">White-rot fungus</name>
    <dbReference type="NCBI Taxonomy" id="154538"/>
    <lineage>
        <taxon>Eukaryota</taxon>
        <taxon>Fungi</taxon>
        <taxon>Dikarya</taxon>
        <taxon>Basidiomycota</taxon>
        <taxon>Agaricomycotina</taxon>
        <taxon>Agaricomycetes</taxon>
        <taxon>Polyporales</taxon>
        <taxon>Polyporaceae</taxon>
        <taxon>Trametes</taxon>
    </lineage>
</organism>
<dbReference type="InterPro" id="IPR012337">
    <property type="entry name" value="RNaseH-like_sf"/>
</dbReference>
<evidence type="ECO:0000256" key="6">
    <source>
        <dbReference type="SAM" id="MobiDB-lite"/>
    </source>
</evidence>
<feature type="domain" description="HAT C-terminal dimerisation" evidence="7">
    <location>
        <begin position="812"/>
        <end position="904"/>
    </location>
</feature>
<proteinExistence type="predicted"/>
<dbReference type="GO" id="GO:0005634">
    <property type="term" value="C:nucleus"/>
    <property type="evidence" value="ECO:0007669"/>
    <property type="project" value="UniProtKB-SubCell"/>
</dbReference>
<keyword evidence="3" id="KW-0863">Zinc-finger</keyword>
<evidence type="ECO:0000256" key="4">
    <source>
        <dbReference type="ARBA" id="ARBA00022833"/>
    </source>
</evidence>
<feature type="compositionally biased region" description="Polar residues" evidence="6">
    <location>
        <begin position="39"/>
        <end position="49"/>
    </location>
</feature>
<keyword evidence="5" id="KW-0539">Nucleus</keyword>
<dbReference type="AlphaFoldDB" id="A0A1M2VKT5"/>
<dbReference type="OMA" id="LWSCRIL"/>
<dbReference type="Pfam" id="PF05699">
    <property type="entry name" value="Dimer_Tnp_hAT"/>
    <property type="match status" value="1"/>
</dbReference>
<keyword evidence="2" id="KW-0479">Metal-binding</keyword>
<keyword evidence="9" id="KW-1185">Reference proteome</keyword>
<dbReference type="InterPro" id="IPR008906">
    <property type="entry name" value="HATC_C_dom"/>
</dbReference>
<feature type="compositionally biased region" description="Low complexity" evidence="6">
    <location>
        <begin position="102"/>
        <end position="117"/>
    </location>
</feature>
<dbReference type="SUPFAM" id="SSF53098">
    <property type="entry name" value="Ribonuclease H-like"/>
    <property type="match status" value="1"/>
</dbReference>
<dbReference type="InterPro" id="IPR052035">
    <property type="entry name" value="ZnF_BED_domain_contain"/>
</dbReference>
<protein>
    <recommendedName>
        <fullName evidence="7">HAT C-terminal dimerisation domain-containing protein</fullName>
    </recommendedName>
</protein>
<dbReference type="STRING" id="154538.A0A1M2VKT5"/>
<dbReference type="PANTHER" id="PTHR46481">
    <property type="entry name" value="ZINC FINGER BED DOMAIN-CONTAINING PROTEIN 4"/>
    <property type="match status" value="1"/>
</dbReference>
<reference evidence="8 9" key="1">
    <citation type="submission" date="2016-10" db="EMBL/GenBank/DDBJ databases">
        <title>Genome sequence of the basidiomycete white-rot fungus Trametes pubescens.</title>
        <authorList>
            <person name="Makela M.R."/>
            <person name="Granchi Z."/>
            <person name="Peng M."/>
            <person name="De Vries R.P."/>
            <person name="Grigoriev I."/>
            <person name="Riley R."/>
            <person name="Hilden K."/>
        </authorList>
    </citation>
    <scope>NUCLEOTIDE SEQUENCE [LARGE SCALE GENOMIC DNA]</scope>
    <source>
        <strain evidence="8 9">FBCC735</strain>
    </source>
</reference>
<feature type="compositionally biased region" description="Low complexity" evidence="6">
    <location>
        <begin position="54"/>
        <end position="63"/>
    </location>
</feature>
<evidence type="ECO:0000256" key="1">
    <source>
        <dbReference type="ARBA" id="ARBA00004123"/>
    </source>
</evidence>